<gene>
    <name evidence="3" type="ORF">B4U79_10270</name>
</gene>
<feature type="domain" description="Thioester reductase (TE)" evidence="2">
    <location>
        <begin position="3"/>
        <end position="236"/>
    </location>
</feature>
<dbReference type="InterPro" id="IPR036291">
    <property type="entry name" value="NAD(P)-bd_dom_sf"/>
</dbReference>
<dbReference type="AlphaFoldDB" id="A0A443RDX4"/>
<keyword evidence="4" id="KW-1185">Reference proteome</keyword>
<sequence>RKQSPEKAIKQLLSSKLFKFHTYSSTQREKIVALEGDLCEVGLGLSESNRRLIQDNVNIVFHITSQNCFTNAVSFFFKQDVIGTQNLMNFTKSMKNLQCFVHVSTIYSNCNQKFITEEVEPLSNDTKTIIENLRSFSPQSLESEAYKYFDGRPDGYTFSKALCENIVNESRENVPTAIVRPAIIAPAIAEPCPGFVNQFEPISGFLTFLGLGILQIVDYDFSIHTEYTPVDYLANILITVAYKIANSR</sequence>
<dbReference type="PANTHER" id="PTHR11011">
    <property type="entry name" value="MALE STERILITY PROTEIN 2-RELATED"/>
    <property type="match status" value="1"/>
</dbReference>
<keyword evidence="1" id="KW-0521">NADP</keyword>
<keyword evidence="1" id="KW-0443">Lipid metabolism</keyword>
<dbReference type="GO" id="GO:0005777">
    <property type="term" value="C:peroxisome"/>
    <property type="evidence" value="ECO:0007669"/>
    <property type="project" value="TreeGrafter"/>
</dbReference>
<dbReference type="Gene3D" id="3.40.50.720">
    <property type="entry name" value="NAD(P)-binding Rossmann-like Domain"/>
    <property type="match status" value="1"/>
</dbReference>
<dbReference type="GO" id="GO:0102965">
    <property type="term" value="F:alcohol-forming long-chain fatty acyl-CoA reductase activity"/>
    <property type="evidence" value="ECO:0007669"/>
    <property type="project" value="UniProtKB-EC"/>
</dbReference>
<comment type="catalytic activity">
    <reaction evidence="1">
        <text>a long-chain fatty acyl-CoA + 2 NADPH + 2 H(+) = a long-chain primary fatty alcohol + 2 NADP(+) + CoA</text>
        <dbReference type="Rhea" id="RHEA:52716"/>
        <dbReference type="ChEBI" id="CHEBI:15378"/>
        <dbReference type="ChEBI" id="CHEBI:57287"/>
        <dbReference type="ChEBI" id="CHEBI:57783"/>
        <dbReference type="ChEBI" id="CHEBI:58349"/>
        <dbReference type="ChEBI" id="CHEBI:77396"/>
        <dbReference type="ChEBI" id="CHEBI:83139"/>
        <dbReference type="EC" id="1.2.1.84"/>
    </reaction>
</comment>
<evidence type="ECO:0000313" key="4">
    <source>
        <dbReference type="Proteomes" id="UP000285301"/>
    </source>
</evidence>
<proteinExistence type="inferred from homology"/>
<dbReference type="InterPro" id="IPR013120">
    <property type="entry name" value="FAR_NAD-bd"/>
</dbReference>
<keyword evidence="1" id="KW-0560">Oxidoreductase</keyword>
<dbReference type="EMBL" id="NCKU01000981">
    <property type="protein sequence ID" value="RWS13476.1"/>
    <property type="molecule type" value="Genomic_DNA"/>
</dbReference>
<comment type="similarity">
    <text evidence="1">Belongs to the fatty acyl-CoA reductase family.</text>
</comment>
<reference evidence="3 4" key="1">
    <citation type="journal article" date="2018" name="Gigascience">
        <title>Genomes of trombidid mites reveal novel predicted allergens and laterally-transferred genes associated with secondary metabolism.</title>
        <authorList>
            <person name="Dong X."/>
            <person name="Chaisiri K."/>
            <person name="Xia D."/>
            <person name="Armstrong S.D."/>
            <person name="Fang Y."/>
            <person name="Donnelly M.J."/>
            <person name="Kadowaki T."/>
            <person name="McGarry J.W."/>
            <person name="Darby A.C."/>
            <person name="Makepeace B.L."/>
        </authorList>
    </citation>
    <scope>NUCLEOTIDE SEQUENCE [LARGE SCALE GENOMIC DNA]</scope>
    <source>
        <strain evidence="3">UoL-WK</strain>
    </source>
</reference>
<dbReference type="SUPFAM" id="SSF51735">
    <property type="entry name" value="NAD(P)-binding Rossmann-fold domains"/>
    <property type="match status" value="1"/>
</dbReference>
<comment type="caution">
    <text evidence="3">The sequence shown here is derived from an EMBL/GenBank/DDBJ whole genome shotgun (WGS) entry which is preliminary data.</text>
</comment>
<evidence type="ECO:0000256" key="1">
    <source>
        <dbReference type="RuleBase" id="RU363097"/>
    </source>
</evidence>
<comment type="function">
    <text evidence="1">Catalyzes the reduction of fatty acyl-CoA to fatty alcohols.</text>
</comment>
<dbReference type="EC" id="1.2.1.84" evidence="1"/>
<keyword evidence="1" id="KW-0444">Lipid biosynthesis</keyword>
<dbReference type="PANTHER" id="PTHR11011:SF45">
    <property type="entry name" value="FATTY ACYL-COA REDUCTASE CG8306-RELATED"/>
    <property type="match status" value="1"/>
</dbReference>
<organism evidence="3 4">
    <name type="scientific">Dinothrombium tinctorium</name>
    <dbReference type="NCBI Taxonomy" id="1965070"/>
    <lineage>
        <taxon>Eukaryota</taxon>
        <taxon>Metazoa</taxon>
        <taxon>Ecdysozoa</taxon>
        <taxon>Arthropoda</taxon>
        <taxon>Chelicerata</taxon>
        <taxon>Arachnida</taxon>
        <taxon>Acari</taxon>
        <taxon>Acariformes</taxon>
        <taxon>Trombidiformes</taxon>
        <taxon>Prostigmata</taxon>
        <taxon>Anystina</taxon>
        <taxon>Parasitengona</taxon>
        <taxon>Trombidioidea</taxon>
        <taxon>Trombidiidae</taxon>
        <taxon>Dinothrombium</taxon>
    </lineage>
</organism>
<name>A0A443RDX4_9ACAR</name>
<dbReference type="OrthoDB" id="429813at2759"/>
<accession>A0A443RDX4</accession>
<protein>
    <recommendedName>
        <fullName evidence="1">Fatty acyl-CoA reductase</fullName>
        <ecNumber evidence="1">1.2.1.84</ecNumber>
    </recommendedName>
</protein>
<evidence type="ECO:0000313" key="3">
    <source>
        <dbReference type="EMBL" id="RWS13476.1"/>
    </source>
</evidence>
<dbReference type="STRING" id="1965070.A0A443RDX4"/>
<dbReference type="Proteomes" id="UP000285301">
    <property type="component" value="Unassembled WGS sequence"/>
</dbReference>
<dbReference type="InterPro" id="IPR026055">
    <property type="entry name" value="FAR"/>
</dbReference>
<dbReference type="GO" id="GO:0035336">
    <property type="term" value="P:long-chain fatty-acyl-CoA metabolic process"/>
    <property type="evidence" value="ECO:0007669"/>
    <property type="project" value="TreeGrafter"/>
</dbReference>
<feature type="non-terminal residue" evidence="3">
    <location>
        <position position="1"/>
    </location>
</feature>
<dbReference type="GO" id="GO:0080019">
    <property type="term" value="F:alcohol-forming very long-chain fatty acyl-CoA reductase activity"/>
    <property type="evidence" value="ECO:0007669"/>
    <property type="project" value="InterPro"/>
</dbReference>
<evidence type="ECO:0000259" key="2">
    <source>
        <dbReference type="Pfam" id="PF07993"/>
    </source>
</evidence>
<dbReference type="Pfam" id="PF07993">
    <property type="entry name" value="NAD_binding_4"/>
    <property type="match status" value="1"/>
</dbReference>